<evidence type="ECO:0000256" key="9">
    <source>
        <dbReference type="ARBA" id="ARBA00023136"/>
    </source>
</evidence>
<feature type="domain" description="Galactosyltransferase C-terminal" evidence="12">
    <location>
        <begin position="246"/>
        <end position="316"/>
    </location>
</feature>
<comment type="similarity">
    <text evidence="3 11">Belongs to the glycosyltransferase 7 family.</text>
</comment>
<keyword evidence="6 11" id="KW-0812">Transmembrane</keyword>
<dbReference type="EC" id="2.4.1.-" evidence="11"/>
<comment type="subcellular location">
    <subcellularLocation>
        <location evidence="1">Membrane</location>
        <topology evidence="1">Single-pass type II membrane protein</topology>
    </subcellularLocation>
</comment>
<dbReference type="EMBL" id="JBJQND010000015">
    <property type="protein sequence ID" value="KAL3853721.1"/>
    <property type="molecule type" value="Genomic_DNA"/>
</dbReference>
<evidence type="ECO:0000259" key="12">
    <source>
        <dbReference type="Pfam" id="PF02709"/>
    </source>
</evidence>
<dbReference type="InterPro" id="IPR003859">
    <property type="entry name" value="Galactosyl_T"/>
</dbReference>
<keyword evidence="4 11" id="KW-0328">Glycosyltransferase</keyword>
<keyword evidence="9 11" id="KW-0472">Membrane</keyword>
<sequence>MKLVRSFKCLDIIKRQSIAFFVIIGIYTLLYAGMQWSLSNGMGHLYINGRLTQLMGIRKDKFNNTHNIFLMDSNMDDLNHLVAGGKSSEHTANTEPCPETPPGLVGRLNISLPNIHKSVTNEDSLLRVGYGGRYRPSDCVAKERVGIIIPYRDRKEHLTILTRHLHNILQRQQLEYQIFVIEMALPTQFNRGLLVNVGVLFAKESGNFSCFIIHDVDALMMNDRNLYRCGSQPRHLVTGSTKYRSANKEYALPYDKYMSGVIALTDSQYKKANGFSNLYFGWGGEDDDFYIRVTNAKMTFKRPENDVGIYLAIPHENDLSNPINPSRVDILNKASARQSREGINSFYENGKKIGYKRYAIEYRQYYTWLLIGVNEAAIVKQFEE</sequence>
<name>A0ABD3UXK8_SINWO</name>
<evidence type="ECO:0000256" key="6">
    <source>
        <dbReference type="ARBA" id="ARBA00022692"/>
    </source>
</evidence>
<evidence type="ECO:0000256" key="7">
    <source>
        <dbReference type="ARBA" id="ARBA00022968"/>
    </source>
</evidence>
<dbReference type="SUPFAM" id="SSF53448">
    <property type="entry name" value="Nucleotide-diphospho-sugar transferases"/>
    <property type="match status" value="1"/>
</dbReference>
<keyword evidence="7 11" id="KW-0735">Signal-anchor</keyword>
<evidence type="ECO:0000259" key="13">
    <source>
        <dbReference type="Pfam" id="PF13733"/>
    </source>
</evidence>
<keyword evidence="5 11" id="KW-0808">Transferase</keyword>
<comment type="function">
    <text evidence="11">Catalyses the transfer of galactose onto proteins or lipids.</text>
</comment>
<dbReference type="Proteomes" id="UP001634394">
    <property type="component" value="Unassembled WGS sequence"/>
</dbReference>
<keyword evidence="15" id="KW-1185">Reference proteome</keyword>
<dbReference type="InterPro" id="IPR027791">
    <property type="entry name" value="Galactosyl_T_C"/>
</dbReference>
<accession>A0ABD3UXK8</accession>
<dbReference type="GO" id="GO:0016020">
    <property type="term" value="C:membrane"/>
    <property type="evidence" value="ECO:0007669"/>
    <property type="project" value="UniProtKB-SubCell"/>
</dbReference>
<evidence type="ECO:0000256" key="5">
    <source>
        <dbReference type="ARBA" id="ARBA00022679"/>
    </source>
</evidence>
<reference evidence="14 15" key="1">
    <citation type="submission" date="2024-11" db="EMBL/GenBank/DDBJ databases">
        <title>Chromosome-level genome assembly of the freshwater bivalve Anodonta woodiana.</title>
        <authorList>
            <person name="Chen X."/>
        </authorList>
    </citation>
    <scope>NUCLEOTIDE SEQUENCE [LARGE SCALE GENOMIC DNA]</scope>
    <source>
        <strain evidence="14">MN2024</strain>
        <tissue evidence="14">Gills</tissue>
    </source>
</reference>
<dbReference type="Pfam" id="PF13733">
    <property type="entry name" value="Glyco_transf_7N"/>
    <property type="match status" value="1"/>
</dbReference>
<keyword evidence="8 11" id="KW-1133">Transmembrane helix</keyword>
<evidence type="ECO:0000256" key="8">
    <source>
        <dbReference type="ARBA" id="ARBA00022989"/>
    </source>
</evidence>
<dbReference type="Gene3D" id="3.90.550.10">
    <property type="entry name" value="Spore Coat Polysaccharide Biosynthesis Protein SpsA, Chain A"/>
    <property type="match status" value="1"/>
</dbReference>
<dbReference type="PANTHER" id="PTHR19300:SF57">
    <property type="entry name" value="BETA-1,4-N-ACETYLGALACTOSAMINYLTRANSFERASE"/>
    <property type="match status" value="1"/>
</dbReference>
<proteinExistence type="inferred from homology"/>
<keyword evidence="10 11" id="KW-0325">Glycoprotein</keyword>
<dbReference type="InterPro" id="IPR027995">
    <property type="entry name" value="Galactosyl_T_N"/>
</dbReference>
<evidence type="ECO:0000313" key="14">
    <source>
        <dbReference type="EMBL" id="KAL3853721.1"/>
    </source>
</evidence>
<protein>
    <recommendedName>
        <fullName evidence="11">Beta-1,4-galactosyltransferase</fullName>
        <ecNumber evidence="11">2.4.1.-</ecNumber>
    </recommendedName>
</protein>
<evidence type="ECO:0000256" key="10">
    <source>
        <dbReference type="ARBA" id="ARBA00023180"/>
    </source>
</evidence>
<evidence type="ECO:0000256" key="4">
    <source>
        <dbReference type="ARBA" id="ARBA00022676"/>
    </source>
</evidence>
<dbReference type="PRINTS" id="PR02050">
    <property type="entry name" value="B14GALTRFASE"/>
</dbReference>
<dbReference type="Pfam" id="PF02709">
    <property type="entry name" value="Glyco_transf_7C"/>
    <property type="match status" value="1"/>
</dbReference>
<evidence type="ECO:0000256" key="3">
    <source>
        <dbReference type="ARBA" id="ARBA00005735"/>
    </source>
</evidence>
<evidence type="ECO:0000256" key="2">
    <source>
        <dbReference type="ARBA" id="ARBA00004922"/>
    </source>
</evidence>
<dbReference type="PANTHER" id="PTHR19300">
    <property type="entry name" value="BETA-1,4-GALACTOSYLTRANSFERASE"/>
    <property type="match status" value="1"/>
</dbReference>
<dbReference type="GO" id="GO:0016757">
    <property type="term" value="F:glycosyltransferase activity"/>
    <property type="evidence" value="ECO:0007669"/>
    <property type="project" value="UniProtKB-KW"/>
</dbReference>
<evidence type="ECO:0000313" key="15">
    <source>
        <dbReference type="Proteomes" id="UP001634394"/>
    </source>
</evidence>
<evidence type="ECO:0000256" key="11">
    <source>
        <dbReference type="RuleBase" id="RU368121"/>
    </source>
</evidence>
<feature type="transmembrane region" description="Helical" evidence="11">
    <location>
        <begin position="20"/>
        <end position="38"/>
    </location>
</feature>
<comment type="caution">
    <text evidence="14">The sequence shown here is derived from an EMBL/GenBank/DDBJ whole genome shotgun (WGS) entry which is preliminary data.</text>
</comment>
<dbReference type="InterPro" id="IPR029044">
    <property type="entry name" value="Nucleotide-diphossugar_trans"/>
</dbReference>
<organism evidence="14 15">
    <name type="scientific">Sinanodonta woodiana</name>
    <name type="common">Chinese pond mussel</name>
    <name type="synonym">Anodonta woodiana</name>
    <dbReference type="NCBI Taxonomy" id="1069815"/>
    <lineage>
        <taxon>Eukaryota</taxon>
        <taxon>Metazoa</taxon>
        <taxon>Spiralia</taxon>
        <taxon>Lophotrochozoa</taxon>
        <taxon>Mollusca</taxon>
        <taxon>Bivalvia</taxon>
        <taxon>Autobranchia</taxon>
        <taxon>Heteroconchia</taxon>
        <taxon>Palaeoheterodonta</taxon>
        <taxon>Unionida</taxon>
        <taxon>Unionoidea</taxon>
        <taxon>Unionidae</taxon>
        <taxon>Unioninae</taxon>
        <taxon>Sinanodonta</taxon>
    </lineage>
</organism>
<gene>
    <name evidence="14" type="ORF">ACJMK2_017239</name>
</gene>
<dbReference type="AlphaFoldDB" id="A0ABD3UXK8"/>
<feature type="domain" description="Galactosyltransferase N-terminal" evidence="13">
    <location>
        <begin position="97"/>
        <end position="229"/>
    </location>
</feature>
<evidence type="ECO:0000256" key="1">
    <source>
        <dbReference type="ARBA" id="ARBA00004606"/>
    </source>
</evidence>
<comment type="pathway">
    <text evidence="2 11">Protein modification; protein glycosylation.</text>
</comment>